<dbReference type="InterPro" id="IPR013094">
    <property type="entry name" value="AB_hydrolase_3"/>
</dbReference>
<sequence length="318" mass="35149">MQNYNYDAELRPYLSVLPSVIDLSTTELIRDFWTDFVSRRPPFEKSKSSSKISIENRTIPGLNGAPAIAIRIYRPKMASKAKLPGIYEIHGGGFVIGDLEMQDAWCANIAVEVGAIVVSVDYRLAPEHPFPAATNDCYAGFCWLFEHAEELGIDPSRIAISGQSAGACLATATTLRARDSGGPKACFQLLEIPVFDDRMETASMLEFKNTPMWNHPNAIWGWQHYLGPDHCGDVSPYAAPARAQDLSGLPDTYISTMEFDPLRDEGIEFALRLMKAGVSVELHSFPGTFHGSTVITAAKVSQRNTREIIESLRNHLAR</sequence>
<dbReference type="Pfam" id="PF07859">
    <property type="entry name" value="Abhydrolase_3"/>
    <property type="match status" value="1"/>
</dbReference>
<reference evidence="3 4" key="1">
    <citation type="journal article" date="2011" name="Int. J. Syst. Evol. Microbiol.">
        <title>Zhongshania antarctica gen. nov., sp. nov. and Zhongshania guokunii sp. nov., gammaproteobacteria respectively isolated from coastal attached (fast) ice and surface seawater of the Antarctic.</title>
        <authorList>
            <person name="Li H.J."/>
            <person name="Zhang X.Y."/>
            <person name="Chen C.X."/>
            <person name="Zhang Y.J."/>
            <person name="Gao Z.M."/>
            <person name="Yu Y."/>
            <person name="Chen X.L."/>
            <person name="Chen B."/>
            <person name="Zhang Y.Z."/>
        </authorList>
    </citation>
    <scope>NUCLEOTIDE SEQUENCE [LARGE SCALE GENOMIC DNA]</scope>
    <source>
        <strain evidence="3 4">R06B22</strain>
    </source>
</reference>
<keyword evidence="4" id="KW-1185">Reference proteome</keyword>
<dbReference type="RefSeq" id="WP_368376822.1">
    <property type="nucleotide sequence ID" value="NZ_JBFRYB010000001.1"/>
</dbReference>
<dbReference type="InterPro" id="IPR050300">
    <property type="entry name" value="GDXG_lipolytic_enzyme"/>
</dbReference>
<dbReference type="EMBL" id="JBFRYB010000001">
    <property type="protein sequence ID" value="MEX1666752.1"/>
    <property type="molecule type" value="Genomic_DNA"/>
</dbReference>
<feature type="domain" description="Alpha/beta hydrolase fold-3" evidence="2">
    <location>
        <begin position="88"/>
        <end position="291"/>
    </location>
</feature>
<evidence type="ECO:0000256" key="1">
    <source>
        <dbReference type="ARBA" id="ARBA00022801"/>
    </source>
</evidence>
<gene>
    <name evidence="3" type="ORF">AB4875_14750</name>
</gene>
<dbReference type="Proteomes" id="UP001557484">
    <property type="component" value="Unassembled WGS sequence"/>
</dbReference>
<evidence type="ECO:0000313" key="4">
    <source>
        <dbReference type="Proteomes" id="UP001557484"/>
    </source>
</evidence>
<dbReference type="InterPro" id="IPR029058">
    <property type="entry name" value="AB_hydrolase_fold"/>
</dbReference>
<organism evidence="3 4">
    <name type="scientific">Zhongshania arctica</name>
    <dbReference type="NCBI Taxonomy" id="3238302"/>
    <lineage>
        <taxon>Bacteria</taxon>
        <taxon>Pseudomonadati</taxon>
        <taxon>Pseudomonadota</taxon>
        <taxon>Gammaproteobacteria</taxon>
        <taxon>Cellvibrionales</taxon>
        <taxon>Spongiibacteraceae</taxon>
        <taxon>Zhongshania</taxon>
    </lineage>
</organism>
<dbReference type="PANTHER" id="PTHR48081">
    <property type="entry name" value="AB HYDROLASE SUPERFAMILY PROTEIN C4A8.06C"/>
    <property type="match status" value="1"/>
</dbReference>
<proteinExistence type="predicted"/>
<evidence type="ECO:0000259" key="2">
    <source>
        <dbReference type="Pfam" id="PF07859"/>
    </source>
</evidence>
<name>A0ABV3TYV5_9GAMM</name>
<keyword evidence="1 3" id="KW-0378">Hydrolase</keyword>
<comment type="caution">
    <text evidence="3">The sequence shown here is derived from an EMBL/GenBank/DDBJ whole genome shotgun (WGS) entry which is preliminary data.</text>
</comment>
<protein>
    <submittedName>
        <fullName evidence="3">Alpha/beta hydrolase</fullName>
    </submittedName>
</protein>
<dbReference type="SUPFAM" id="SSF53474">
    <property type="entry name" value="alpha/beta-Hydrolases"/>
    <property type="match status" value="1"/>
</dbReference>
<dbReference type="Gene3D" id="3.40.50.1820">
    <property type="entry name" value="alpha/beta hydrolase"/>
    <property type="match status" value="1"/>
</dbReference>
<dbReference type="PANTHER" id="PTHR48081:SF8">
    <property type="entry name" value="ALPHA_BETA HYDROLASE FOLD-3 DOMAIN-CONTAINING PROTEIN-RELATED"/>
    <property type="match status" value="1"/>
</dbReference>
<dbReference type="GO" id="GO:0016787">
    <property type="term" value="F:hydrolase activity"/>
    <property type="evidence" value="ECO:0007669"/>
    <property type="project" value="UniProtKB-KW"/>
</dbReference>
<evidence type="ECO:0000313" key="3">
    <source>
        <dbReference type="EMBL" id="MEX1666752.1"/>
    </source>
</evidence>
<accession>A0ABV3TYV5</accession>